<dbReference type="Proteomes" id="UP000004116">
    <property type="component" value="Unassembled WGS sequence"/>
</dbReference>
<dbReference type="GO" id="GO:0006002">
    <property type="term" value="P:fructose 6-phosphate metabolic process"/>
    <property type="evidence" value="ECO:0007669"/>
    <property type="project" value="TreeGrafter"/>
</dbReference>
<evidence type="ECO:0000313" key="4">
    <source>
        <dbReference type="Proteomes" id="UP000004116"/>
    </source>
</evidence>
<dbReference type="GO" id="GO:0030388">
    <property type="term" value="P:fructose 1,6-bisphosphate metabolic process"/>
    <property type="evidence" value="ECO:0007669"/>
    <property type="project" value="TreeGrafter"/>
</dbReference>
<dbReference type="GO" id="GO:0005829">
    <property type="term" value="C:cytosol"/>
    <property type="evidence" value="ECO:0007669"/>
    <property type="project" value="TreeGrafter"/>
</dbReference>
<organism evidence="3 4">
    <name type="scientific">Candidatus Regiella insecticola 5.15</name>
    <dbReference type="NCBI Taxonomy" id="1005043"/>
    <lineage>
        <taxon>Bacteria</taxon>
        <taxon>Pseudomonadati</taxon>
        <taxon>Pseudomonadota</taxon>
        <taxon>Gammaproteobacteria</taxon>
        <taxon>Enterobacterales</taxon>
        <taxon>Enterobacteriaceae</taxon>
        <taxon>aphid secondary symbionts</taxon>
        <taxon>Candidatus Regiella</taxon>
    </lineage>
</organism>
<name>G2H1M4_9ENTR</name>
<evidence type="ECO:0000256" key="1">
    <source>
        <dbReference type="ARBA" id="ARBA00024331"/>
    </source>
</evidence>
<dbReference type="Pfam" id="PF00316">
    <property type="entry name" value="FBPase"/>
    <property type="match status" value="1"/>
</dbReference>
<gene>
    <name evidence="3" type="ORF">Rin_00019670</name>
</gene>
<proteinExistence type="predicted"/>
<keyword evidence="4" id="KW-1185">Reference proteome</keyword>
<dbReference type="GO" id="GO:0042132">
    <property type="term" value="F:fructose 1,6-bisphosphate 1-phosphatase activity"/>
    <property type="evidence" value="ECO:0007669"/>
    <property type="project" value="TreeGrafter"/>
</dbReference>
<dbReference type="Gene3D" id="3.30.540.10">
    <property type="entry name" value="Fructose-1,6-Bisphosphatase, subunit A, domain 1"/>
    <property type="match status" value="1"/>
</dbReference>
<comment type="caution">
    <text evidence="3">The sequence shown here is derived from an EMBL/GenBank/DDBJ whole genome shotgun (WGS) entry which is preliminary data.</text>
</comment>
<dbReference type="SUPFAM" id="SSF56655">
    <property type="entry name" value="Carbohydrate phosphatase"/>
    <property type="match status" value="1"/>
</dbReference>
<dbReference type="GO" id="GO:0006094">
    <property type="term" value="P:gluconeogenesis"/>
    <property type="evidence" value="ECO:0007669"/>
    <property type="project" value="TreeGrafter"/>
</dbReference>
<feature type="domain" description="Fructose-1-6-bisphosphatase class I N-terminal" evidence="2">
    <location>
        <begin position="6"/>
        <end position="107"/>
    </location>
</feature>
<protein>
    <submittedName>
        <fullName evidence="3">Fructose-1,6-bisphosphatase</fullName>
    </submittedName>
</protein>
<dbReference type="InterPro" id="IPR000146">
    <property type="entry name" value="FBPase_class-1"/>
</dbReference>
<comment type="pathway">
    <text evidence="1">Carbohydrate biosynthesis.</text>
</comment>
<evidence type="ECO:0000259" key="2">
    <source>
        <dbReference type="Pfam" id="PF00316"/>
    </source>
</evidence>
<reference evidence="3 4" key="1">
    <citation type="journal article" date="2012" name="Genome Res.">
        <title>Genomic basis of endosymbiont-conferred protection against an insect parasitoid.</title>
        <authorList>
            <person name="Hansen A.K."/>
            <person name="Vorburger C."/>
            <person name="Moran N.A."/>
        </authorList>
    </citation>
    <scope>NUCLEOTIDE SEQUENCE [LARGE SCALE GENOMIC DNA]</scope>
    <source>
        <strain evidence="4">R5.15</strain>
    </source>
</reference>
<accession>G2H1M4</accession>
<dbReference type="EMBL" id="AGCA01000463">
    <property type="protein sequence ID" value="EGY28104.1"/>
    <property type="molecule type" value="Genomic_DNA"/>
</dbReference>
<dbReference type="GO" id="GO:0006000">
    <property type="term" value="P:fructose metabolic process"/>
    <property type="evidence" value="ECO:0007669"/>
    <property type="project" value="TreeGrafter"/>
</dbReference>
<dbReference type="PANTHER" id="PTHR11556:SF35">
    <property type="entry name" value="SEDOHEPTULOSE-1,7-BISPHOSPHATASE, CHLOROPLASTIC"/>
    <property type="match status" value="1"/>
</dbReference>
<evidence type="ECO:0000313" key="3">
    <source>
        <dbReference type="EMBL" id="EGY28104.1"/>
    </source>
</evidence>
<sequence>MPRDIKAGLLDILCSHGANNIQGEVQMKLDLYANNILKAELKARGQVSGFASEEENIVIFEGERAEKARYIVLMDPLDGSSNIDVNVSVGSIFSIYRRITPIGQSQKKIFYNDSQSDMRFLLKLNYSLLERRGV</sequence>
<dbReference type="PATRIC" id="fig|1005043.3.peg.1811"/>
<dbReference type="InterPro" id="IPR033391">
    <property type="entry name" value="FBPase_N"/>
</dbReference>
<dbReference type="AlphaFoldDB" id="G2H1M4"/>
<dbReference type="GO" id="GO:0005986">
    <property type="term" value="P:sucrose biosynthetic process"/>
    <property type="evidence" value="ECO:0007669"/>
    <property type="project" value="TreeGrafter"/>
</dbReference>
<dbReference type="PANTHER" id="PTHR11556">
    <property type="entry name" value="FRUCTOSE-1,6-BISPHOSPHATASE-RELATED"/>
    <property type="match status" value="1"/>
</dbReference>